<evidence type="ECO:0000313" key="2">
    <source>
        <dbReference type="EMBL" id="DBA51878.1"/>
    </source>
</evidence>
<accession>A0AAT9J798</accession>
<dbReference type="EMBL" id="BK067786">
    <property type="protein sequence ID" value="DBA51878.1"/>
    <property type="molecule type" value="Genomic_DNA"/>
</dbReference>
<reference evidence="2" key="2">
    <citation type="submission" date="2024-03" db="EMBL/GenBank/DDBJ databases">
        <authorList>
            <person name="Ni Y."/>
            <person name="Xu T."/>
            <person name="Yan S."/>
            <person name="Chen L."/>
            <person name="Wang Y."/>
        </authorList>
    </citation>
    <scope>NUCLEOTIDE SEQUENCE</scope>
    <source>
        <strain evidence="2">NBC1</strain>
    </source>
</reference>
<organism evidence="2">
    <name type="scientific">Nitrosopumilaceae spindle-shaped virus</name>
    <dbReference type="NCBI Taxonomy" id="3065433"/>
    <lineage>
        <taxon>Viruses</taxon>
    </lineage>
</organism>
<sequence>MNKVCGKGALSKAVKPKKGKSVWEKTQDKF</sequence>
<name>A0AAT9J798_9VIRU</name>
<proteinExistence type="predicted"/>
<evidence type="ECO:0000256" key="1">
    <source>
        <dbReference type="SAM" id="MobiDB-lite"/>
    </source>
</evidence>
<reference evidence="2" key="1">
    <citation type="journal article" date="2024" name="Environ. Microbiol. Rep.">
        <title>Hiding in plain sight: The discovery of complete genomes of 11 hypothetical spindle-shaped viruses that putatively infect mesophilic ammonia-oxidizing archaea.</title>
        <authorList>
            <person name="Ni Y."/>
            <person name="Xu T."/>
            <person name="Yan S."/>
            <person name="Chen L."/>
            <person name="Wang Y."/>
        </authorList>
    </citation>
    <scope>NUCLEOTIDE SEQUENCE</scope>
    <source>
        <strain evidence="2">NBC1</strain>
    </source>
</reference>
<protein>
    <submittedName>
        <fullName evidence="2">ORF20</fullName>
    </submittedName>
</protein>
<feature type="compositionally biased region" description="Basic and acidic residues" evidence="1">
    <location>
        <begin position="21"/>
        <end position="30"/>
    </location>
</feature>
<feature type="region of interest" description="Disordered" evidence="1">
    <location>
        <begin position="1"/>
        <end position="30"/>
    </location>
</feature>